<dbReference type="SUPFAM" id="SSF49384">
    <property type="entry name" value="Carbohydrate-binding domain"/>
    <property type="match status" value="1"/>
</dbReference>
<dbReference type="GO" id="GO:0010411">
    <property type="term" value="P:xyloglucan metabolic process"/>
    <property type="evidence" value="ECO:0007669"/>
    <property type="project" value="TreeGrafter"/>
</dbReference>
<dbReference type="GO" id="GO:0000272">
    <property type="term" value="P:polysaccharide catabolic process"/>
    <property type="evidence" value="ECO:0007669"/>
    <property type="project" value="UniProtKB-KW"/>
</dbReference>
<dbReference type="CDD" id="cd15482">
    <property type="entry name" value="Sialidase_non-viral"/>
    <property type="match status" value="1"/>
</dbReference>
<dbReference type="Gene3D" id="2.60.120.260">
    <property type="entry name" value="Galactose-binding domain-like"/>
    <property type="match status" value="1"/>
</dbReference>
<dbReference type="PROSITE" id="PS51173">
    <property type="entry name" value="CBM2"/>
    <property type="match status" value="1"/>
</dbReference>
<dbReference type="InterPro" id="IPR001919">
    <property type="entry name" value="CBD2"/>
</dbReference>
<evidence type="ECO:0000256" key="4">
    <source>
        <dbReference type="ARBA" id="ARBA00022801"/>
    </source>
</evidence>
<dbReference type="Gene3D" id="2.60.40.290">
    <property type="match status" value="1"/>
</dbReference>
<evidence type="ECO:0000259" key="10">
    <source>
        <dbReference type="PROSITE" id="PS51173"/>
    </source>
</evidence>
<dbReference type="PANTHER" id="PTHR43739:SF2">
    <property type="entry name" value="OLIGOXYLOGLUCAN-REDUCING END-SPECIFIC XYLOGLUCANASE-RELATED"/>
    <property type="match status" value="1"/>
</dbReference>
<dbReference type="EC" id="3.2.1.4" evidence="2"/>
<dbReference type="Proteomes" id="UP000446768">
    <property type="component" value="Unassembled WGS sequence"/>
</dbReference>
<evidence type="ECO:0000256" key="5">
    <source>
        <dbReference type="ARBA" id="ARBA00023277"/>
    </source>
</evidence>
<keyword evidence="12" id="KW-1185">Reference proteome</keyword>
<dbReference type="InterPro" id="IPR001547">
    <property type="entry name" value="Glyco_hydro_5"/>
</dbReference>
<reference evidence="11 12" key="1">
    <citation type="submission" date="2019-11" db="EMBL/GenBank/DDBJ databases">
        <title>Novel species isolated from a subtropical stream in China.</title>
        <authorList>
            <person name="Lu H."/>
        </authorList>
    </citation>
    <scope>NUCLEOTIDE SEQUENCE [LARGE SCALE GENOMIC DNA]</scope>
    <source>
        <strain evidence="11 12">FT92W</strain>
    </source>
</reference>
<keyword evidence="5" id="KW-0119">Carbohydrate metabolism</keyword>
<evidence type="ECO:0000256" key="3">
    <source>
        <dbReference type="ARBA" id="ARBA00022729"/>
    </source>
</evidence>
<dbReference type="Gene3D" id="3.20.20.80">
    <property type="entry name" value="Glycosidases"/>
    <property type="match status" value="1"/>
</dbReference>
<evidence type="ECO:0000256" key="8">
    <source>
        <dbReference type="ARBA" id="ARBA00037986"/>
    </source>
</evidence>
<feature type="domain" description="CBM2" evidence="10">
    <location>
        <begin position="729"/>
        <end position="836"/>
    </location>
</feature>
<evidence type="ECO:0000256" key="6">
    <source>
        <dbReference type="ARBA" id="ARBA00023295"/>
    </source>
</evidence>
<dbReference type="SUPFAM" id="SSF110296">
    <property type="entry name" value="Oligoxyloglucan reducing end-specific cellobiohydrolase"/>
    <property type="match status" value="2"/>
</dbReference>
<comment type="similarity">
    <text evidence="8">Belongs to the glycosyl hydrolase 74 family.</text>
</comment>
<accession>A0A7X2LWX3</accession>
<evidence type="ECO:0000256" key="1">
    <source>
        <dbReference type="ARBA" id="ARBA00000966"/>
    </source>
</evidence>
<name>A0A7X2LWX3_9BURK</name>
<comment type="catalytic activity">
    <reaction evidence="1">
        <text>Endohydrolysis of (1-&gt;4)-beta-D-glucosidic linkages in cellulose, lichenin and cereal beta-D-glucans.</text>
        <dbReference type="EC" id="3.2.1.4"/>
    </reaction>
</comment>
<dbReference type="InterPro" id="IPR012291">
    <property type="entry name" value="CBM2_carb-bd_dom_sf"/>
</dbReference>
<proteinExistence type="inferred from homology"/>
<gene>
    <name evidence="11" type="ORF">GJ700_32660</name>
</gene>
<dbReference type="GO" id="GO:0008810">
    <property type="term" value="F:cellulase activity"/>
    <property type="evidence" value="ECO:0007669"/>
    <property type="project" value="UniProtKB-EC"/>
</dbReference>
<evidence type="ECO:0000256" key="2">
    <source>
        <dbReference type="ARBA" id="ARBA00012601"/>
    </source>
</evidence>
<dbReference type="InterPro" id="IPR008965">
    <property type="entry name" value="CBM2/CBM3_carb-bd_dom_sf"/>
</dbReference>
<dbReference type="EMBL" id="WKJJ01000033">
    <property type="protein sequence ID" value="MRV76473.1"/>
    <property type="molecule type" value="Genomic_DNA"/>
</dbReference>
<evidence type="ECO:0000256" key="7">
    <source>
        <dbReference type="ARBA" id="ARBA00023326"/>
    </source>
</evidence>
<protein>
    <recommendedName>
        <fullName evidence="2">cellulase</fullName>
        <ecNumber evidence="2">3.2.1.4</ecNumber>
    </recommendedName>
</protein>
<dbReference type="Gene3D" id="2.130.10.10">
    <property type="entry name" value="YVTN repeat-like/Quinoprotein amine dehydrogenase"/>
    <property type="match status" value="2"/>
</dbReference>
<dbReference type="SUPFAM" id="SSF51445">
    <property type="entry name" value="(Trans)glycosidases"/>
    <property type="match status" value="1"/>
</dbReference>
<evidence type="ECO:0000313" key="11">
    <source>
        <dbReference type="EMBL" id="MRV76473.1"/>
    </source>
</evidence>
<keyword evidence="6" id="KW-0326">Glycosidase</keyword>
<feature type="chain" id="PRO_5031005440" description="cellulase" evidence="9">
    <location>
        <begin position="24"/>
        <end position="1358"/>
    </location>
</feature>
<feature type="signal peptide" evidence="9">
    <location>
        <begin position="1"/>
        <end position="23"/>
    </location>
</feature>
<dbReference type="SUPFAM" id="SSF49785">
    <property type="entry name" value="Galactose-binding domain-like"/>
    <property type="match status" value="1"/>
</dbReference>
<dbReference type="SMART" id="SM00637">
    <property type="entry name" value="CBD_II"/>
    <property type="match status" value="1"/>
</dbReference>
<keyword evidence="4 11" id="KW-0378">Hydrolase</keyword>
<evidence type="ECO:0000256" key="9">
    <source>
        <dbReference type="SAM" id="SignalP"/>
    </source>
</evidence>
<keyword evidence="7" id="KW-0624">Polysaccharide degradation</keyword>
<sequence length="1358" mass="144857">MDVRRTLMAGLVAGALVSLSAAAENYKWDNVPIGGGGFVSGIVPSKSERGVVYARTDVGGAYRYDSQTGRWVALTDWLSQADVGLLGVESLAVDPRNAANVYMLAGTEYFNGGKTAVLRSTDYGKSFTVTDVTSQFKAHGNGMGRGTGERLQVDPGSSNVLFVGTRHNGLFKSIDSGATWSRVNGLNVNDTPNGVGISFVLLDPTSVTQGTAKRIFVGVSRYGSVGPSLYMSKDGGATFAPVAGAPAGLIPQRAALTSKGRLYLTYGNGAGPHGGSASEPLDHGQIWEYNTVGGAWTNVTPAGKNMAFGGISVDPTNPKRLVASTVNTWWLQRQEPAQTWGDRIFTSVDAGRTWTDLMDRGMTVDPNGIDWISRQAIHWASSIEFDPFDPKSAWVVSGNGLFKTSDIDAPKSSWNFDVRGIEETVAFSAESIPNGPLVSVLGDFDGFIQDAPDQYGAQHSPAMGTTTGLAVAAQAPHVMARVGNSLFTSANMGASWAQAPSIMAAKGNLALSADGLVLLHSPENSTTTYRSTNAGGSWTAVTGLAVKNARPVADPVNPAKFYVYDRDTGKLLVSIDGGVSFSPAAQLAAGGSTILRATPGVEGDLWACLNSGGLSHSTDSGATFAKVSTIGSCEALGLGKEAPGASHPTLYMWGAVSAGRGLLRSIDQGASWARVNDDGHQYGGPQMGWVTGDMNTYGTVYMSTAGRGIAYGKIDPAGDVPVTPQAYEPPPKYAECKYVLTPFIWWGGGAADVQITNKGSSAINGWSVNWTSEDDTQVNAIYGGTITGSNPTYTATPDNNSLIAPGQTVSFRVLFSQFSEKPGPVPLVFGDICNTQAPPPPAPLYPSYNTTPVAPNAAGMSSNATQLAAKIKMGTNIGNTLEAYGCNPASETCWGNPEVSAAYVKLVKDSGFDAIRIPVSWDQYADQTTGKISDAWLDRVKQVVQYAVDNGLYAIVNIHWDGGWLERNINFASKAAVNAKQKAYWEQIATKLRDFDEHVLFASANEPDAIFPDQVKVLDSYHQTFVNAVRSTGGRNAYRVLVLQGLRTDIDMTFDNWNGMPADTVPGRQMAEVHYYPGAFSNHGEDNDWSQMHCYWGDGYKSLTDTYRNSPGKLPLMEEAYTDAQFAKMKTKFVDQGIPVVLGEFAAMKRDQSVCADLDLHLASREHFYQVVTKSALAHGILPFAWEIGMAEGLLFDRTTPAVGDPQVLDAMLVGAGKVTGLSNRPHSWTVSNEATDIDSTAYMQLSLNQAGAAATYRFANPINWSGATLKVVLNFDQAFVSDRNGGMDGLFQFYTYSDGWTASEWNCWTGYKALVAGQDTEFTCSALGVPNAVGLGIQFFAKTGSVTIKRATIKFPK</sequence>
<dbReference type="InterPro" id="IPR015943">
    <property type="entry name" value="WD40/YVTN_repeat-like_dom_sf"/>
</dbReference>
<comment type="caution">
    <text evidence="11">The sequence shown here is derived from an EMBL/GenBank/DDBJ whole genome shotgun (WGS) entry which is preliminary data.</text>
</comment>
<dbReference type="Pfam" id="PF00150">
    <property type="entry name" value="Cellulase"/>
    <property type="match status" value="1"/>
</dbReference>
<keyword evidence="3 9" id="KW-0732">Signal</keyword>
<dbReference type="Pfam" id="PF00553">
    <property type="entry name" value="CBM_2"/>
    <property type="match status" value="1"/>
</dbReference>
<dbReference type="InterPro" id="IPR017853">
    <property type="entry name" value="GH"/>
</dbReference>
<dbReference type="PANTHER" id="PTHR43739">
    <property type="entry name" value="XYLOGLUCANASE (EUROFUNG)"/>
    <property type="match status" value="1"/>
</dbReference>
<organism evidence="11 12">
    <name type="scientific">Pseudoduganella rivuli</name>
    <dbReference type="NCBI Taxonomy" id="2666085"/>
    <lineage>
        <taxon>Bacteria</taxon>
        <taxon>Pseudomonadati</taxon>
        <taxon>Pseudomonadota</taxon>
        <taxon>Betaproteobacteria</taxon>
        <taxon>Burkholderiales</taxon>
        <taxon>Oxalobacteraceae</taxon>
        <taxon>Telluria group</taxon>
        <taxon>Pseudoduganella</taxon>
    </lineage>
</organism>
<dbReference type="InterPro" id="IPR008979">
    <property type="entry name" value="Galactose-bd-like_sf"/>
</dbReference>
<evidence type="ECO:0000313" key="12">
    <source>
        <dbReference type="Proteomes" id="UP000446768"/>
    </source>
</evidence>
<dbReference type="InterPro" id="IPR052025">
    <property type="entry name" value="Xyloglucanase_GH74"/>
</dbReference>
<dbReference type="GO" id="GO:0030247">
    <property type="term" value="F:polysaccharide binding"/>
    <property type="evidence" value="ECO:0007669"/>
    <property type="project" value="UniProtKB-UniRule"/>
</dbReference>